<evidence type="ECO:0000313" key="2">
    <source>
        <dbReference type="Proteomes" id="UP001301871"/>
    </source>
</evidence>
<evidence type="ECO:0000313" key="1">
    <source>
        <dbReference type="EMBL" id="WMM94882.1"/>
    </source>
</evidence>
<proteinExistence type="predicted"/>
<protein>
    <submittedName>
        <fullName evidence="1">Uncharacterized protein</fullName>
    </submittedName>
</protein>
<reference evidence="1 2" key="1">
    <citation type="submission" date="2023-08" db="EMBL/GenBank/DDBJ databases">
        <authorList>
            <person name="Du S."/>
            <person name="Wu Z."/>
            <person name="Wu Y."/>
            <person name="Yang M."/>
            <person name="Shao J."/>
            <person name="Liu H."/>
            <person name="Zhao Y."/>
            <person name="Zhang Z."/>
        </authorList>
    </citation>
    <scope>NUCLEOTIDE SEQUENCE [LARGE SCALE GENOMIC DNA]</scope>
</reference>
<keyword evidence="2" id="KW-1185">Reference proteome</keyword>
<accession>A0AAX3ZVV0</accession>
<dbReference type="EMBL" id="OR420734">
    <property type="protein sequence ID" value="WMM94882.1"/>
    <property type="molecule type" value="Genomic_DNA"/>
</dbReference>
<sequence length="83" mass="9825">MLSEALYYILASNLERFDGEHALTERGLSNRYRGKREWGFVPVSDSEHWRDIYIMLVHAVETESHEALDRNLYRIESPPLAFR</sequence>
<gene>
    <name evidence="1" type="ORF">CRP804_gp4</name>
</gene>
<name>A0AAX3ZVV0_9CAUD</name>
<dbReference type="Proteomes" id="UP001301871">
    <property type="component" value="Segment"/>
</dbReference>
<organism evidence="1 2">
    <name type="scientific">Roseobacter phage CRP-804</name>
    <dbReference type="NCBI Taxonomy" id="3072850"/>
    <lineage>
        <taxon>Viruses</taxon>
        <taxon>Duplodnaviria</taxon>
        <taxon>Heunggongvirae</taxon>
        <taxon>Uroviricota</taxon>
        <taxon>Caudoviricetes</taxon>
        <taxon>Autographivirales</taxon>
        <taxon>Autographivirales incertae sedis</taxon>
        <taxon>Triteiavirus</taxon>
        <taxon>Triteiavirus CRP804</taxon>
    </lineage>
</organism>